<feature type="region of interest" description="Disordered" evidence="1">
    <location>
        <begin position="173"/>
        <end position="197"/>
    </location>
</feature>
<proteinExistence type="predicted"/>
<sequence length="197" mass="21904">MKRRLHKFGAIAKTLFTGTVRHCGQKISVDSVPSSSSMTATRTEENGKSPDKIHKGGRNSARLRLHTTSHHIASKMPVPTTPTPDSDPPANKTIQTSASDQLNKDWKAMRELSTQSGHVHNRLCPYWRPGDTAEPGPECPNKTFTMFSINPFTKEGQAHKKLLDERDWRLKEAKDGQAEAEEGSMSVDIDAKEEVIM</sequence>
<feature type="region of interest" description="Disordered" evidence="1">
    <location>
        <begin position="29"/>
        <end position="101"/>
    </location>
</feature>
<dbReference type="EMBL" id="MU005609">
    <property type="protein sequence ID" value="KAF2678751.1"/>
    <property type="molecule type" value="Genomic_DNA"/>
</dbReference>
<gene>
    <name evidence="2" type="ORF">K458DRAFT_134601</name>
</gene>
<evidence type="ECO:0000313" key="3">
    <source>
        <dbReference type="Proteomes" id="UP000799291"/>
    </source>
</evidence>
<name>A0A6G1ILC8_9PLEO</name>
<protein>
    <submittedName>
        <fullName evidence="2">Uncharacterized protein</fullName>
    </submittedName>
</protein>
<accession>A0A6G1ILC8</accession>
<feature type="compositionally biased region" description="Basic residues" evidence="1">
    <location>
        <begin position="55"/>
        <end position="73"/>
    </location>
</feature>
<reference evidence="2" key="1">
    <citation type="journal article" date="2020" name="Stud. Mycol.">
        <title>101 Dothideomycetes genomes: a test case for predicting lifestyles and emergence of pathogens.</title>
        <authorList>
            <person name="Haridas S."/>
            <person name="Albert R."/>
            <person name="Binder M."/>
            <person name="Bloem J."/>
            <person name="Labutti K."/>
            <person name="Salamov A."/>
            <person name="Andreopoulos B."/>
            <person name="Baker S."/>
            <person name="Barry K."/>
            <person name="Bills G."/>
            <person name="Bluhm B."/>
            <person name="Cannon C."/>
            <person name="Castanera R."/>
            <person name="Culley D."/>
            <person name="Daum C."/>
            <person name="Ezra D."/>
            <person name="Gonzalez J."/>
            <person name="Henrissat B."/>
            <person name="Kuo A."/>
            <person name="Liang C."/>
            <person name="Lipzen A."/>
            <person name="Lutzoni F."/>
            <person name="Magnuson J."/>
            <person name="Mondo S."/>
            <person name="Nolan M."/>
            <person name="Ohm R."/>
            <person name="Pangilinan J."/>
            <person name="Park H.-J."/>
            <person name="Ramirez L."/>
            <person name="Alfaro M."/>
            <person name="Sun H."/>
            <person name="Tritt A."/>
            <person name="Yoshinaga Y."/>
            <person name="Zwiers L.-H."/>
            <person name="Turgeon B."/>
            <person name="Goodwin S."/>
            <person name="Spatafora J."/>
            <person name="Crous P."/>
            <person name="Grigoriev I."/>
        </authorList>
    </citation>
    <scope>NUCLEOTIDE SEQUENCE</scope>
    <source>
        <strain evidence="2">CBS 122367</strain>
    </source>
</reference>
<keyword evidence="3" id="KW-1185">Reference proteome</keyword>
<dbReference type="AlphaFoldDB" id="A0A6G1ILC8"/>
<evidence type="ECO:0000313" key="2">
    <source>
        <dbReference type="EMBL" id="KAF2678751.1"/>
    </source>
</evidence>
<organism evidence="2 3">
    <name type="scientific">Lentithecium fluviatile CBS 122367</name>
    <dbReference type="NCBI Taxonomy" id="1168545"/>
    <lineage>
        <taxon>Eukaryota</taxon>
        <taxon>Fungi</taxon>
        <taxon>Dikarya</taxon>
        <taxon>Ascomycota</taxon>
        <taxon>Pezizomycotina</taxon>
        <taxon>Dothideomycetes</taxon>
        <taxon>Pleosporomycetidae</taxon>
        <taxon>Pleosporales</taxon>
        <taxon>Massarineae</taxon>
        <taxon>Lentitheciaceae</taxon>
        <taxon>Lentithecium</taxon>
    </lineage>
</organism>
<evidence type="ECO:0000256" key="1">
    <source>
        <dbReference type="SAM" id="MobiDB-lite"/>
    </source>
</evidence>
<feature type="compositionally biased region" description="Polar residues" evidence="1">
    <location>
        <begin position="92"/>
        <end position="101"/>
    </location>
</feature>
<dbReference type="Proteomes" id="UP000799291">
    <property type="component" value="Unassembled WGS sequence"/>
</dbReference>
<feature type="compositionally biased region" description="Basic and acidic residues" evidence="1">
    <location>
        <begin position="42"/>
        <end position="54"/>
    </location>
</feature>
<dbReference type="OrthoDB" id="3799755at2759"/>